<gene>
    <name evidence="2" type="ORF">B0H17DRAFT_1139463</name>
</gene>
<feature type="region of interest" description="Disordered" evidence="1">
    <location>
        <begin position="1"/>
        <end position="76"/>
    </location>
</feature>
<feature type="region of interest" description="Disordered" evidence="1">
    <location>
        <begin position="245"/>
        <end position="266"/>
    </location>
</feature>
<dbReference type="EMBL" id="JARKIE010000135">
    <property type="protein sequence ID" value="KAJ7678402.1"/>
    <property type="molecule type" value="Genomic_DNA"/>
</dbReference>
<feature type="compositionally biased region" description="Basic residues" evidence="1">
    <location>
        <begin position="173"/>
        <end position="190"/>
    </location>
</feature>
<reference evidence="2" key="1">
    <citation type="submission" date="2023-03" db="EMBL/GenBank/DDBJ databases">
        <title>Massive genome expansion in bonnet fungi (Mycena s.s.) driven by repeated elements and novel gene families across ecological guilds.</title>
        <authorList>
            <consortium name="Lawrence Berkeley National Laboratory"/>
            <person name="Harder C.B."/>
            <person name="Miyauchi S."/>
            <person name="Viragh M."/>
            <person name="Kuo A."/>
            <person name="Thoen E."/>
            <person name="Andreopoulos B."/>
            <person name="Lu D."/>
            <person name="Skrede I."/>
            <person name="Drula E."/>
            <person name="Henrissat B."/>
            <person name="Morin E."/>
            <person name="Kohler A."/>
            <person name="Barry K."/>
            <person name="LaButti K."/>
            <person name="Morin E."/>
            <person name="Salamov A."/>
            <person name="Lipzen A."/>
            <person name="Mereny Z."/>
            <person name="Hegedus B."/>
            <person name="Baldrian P."/>
            <person name="Stursova M."/>
            <person name="Weitz H."/>
            <person name="Taylor A."/>
            <person name="Grigoriev I.V."/>
            <person name="Nagy L.G."/>
            <person name="Martin F."/>
            <person name="Kauserud H."/>
        </authorList>
    </citation>
    <scope>NUCLEOTIDE SEQUENCE</scope>
    <source>
        <strain evidence="2">CBHHK067</strain>
    </source>
</reference>
<comment type="caution">
    <text evidence="2">The sequence shown here is derived from an EMBL/GenBank/DDBJ whole genome shotgun (WGS) entry which is preliminary data.</text>
</comment>
<accession>A0AAD7D5M7</accession>
<dbReference type="AlphaFoldDB" id="A0AAD7D5M7"/>
<feature type="compositionally biased region" description="Basic residues" evidence="1">
    <location>
        <begin position="11"/>
        <end position="25"/>
    </location>
</feature>
<proteinExistence type="predicted"/>
<evidence type="ECO:0000313" key="2">
    <source>
        <dbReference type="EMBL" id="KAJ7678402.1"/>
    </source>
</evidence>
<name>A0AAD7D5M7_MYCRO</name>
<dbReference type="Proteomes" id="UP001221757">
    <property type="component" value="Unassembled WGS sequence"/>
</dbReference>
<feature type="compositionally biased region" description="Polar residues" evidence="1">
    <location>
        <begin position="210"/>
        <end position="227"/>
    </location>
</feature>
<evidence type="ECO:0000313" key="3">
    <source>
        <dbReference type="Proteomes" id="UP001221757"/>
    </source>
</evidence>
<protein>
    <submittedName>
        <fullName evidence="2">Uncharacterized protein</fullName>
    </submittedName>
</protein>
<feature type="region of interest" description="Disordered" evidence="1">
    <location>
        <begin position="610"/>
        <end position="638"/>
    </location>
</feature>
<evidence type="ECO:0000256" key="1">
    <source>
        <dbReference type="SAM" id="MobiDB-lite"/>
    </source>
</evidence>
<keyword evidence="3" id="KW-1185">Reference proteome</keyword>
<feature type="region of interest" description="Disordered" evidence="1">
    <location>
        <begin position="173"/>
        <end position="227"/>
    </location>
</feature>
<organism evidence="2 3">
    <name type="scientific">Mycena rosella</name>
    <name type="common">Pink bonnet</name>
    <name type="synonym">Agaricus rosellus</name>
    <dbReference type="NCBI Taxonomy" id="1033263"/>
    <lineage>
        <taxon>Eukaryota</taxon>
        <taxon>Fungi</taxon>
        <taxon>Dikarya</taxon>
        <taxon>Basidiomycota</taxon>
        <taxon>Agaricomycotina</taxon>
        <taxon>Agaricomycetes</taxon>
        <taxon>Agaricomycetidae</taxon>
        <taxon>Agaricales</taxon>
        <taxon>Marasmiineae</taxon>
        <taxon>Mycenaceae</taxon>
        <taxon>Mycena</taxon>
    </lineage>
</organism>
<sequence length="638" mass="67846">MTSLAPVPARGRGRPRGRGGKRPTASKRSAADLDDEYSPEAEPITKKKKMTGVLPLRSPSKRKGICLHPGAPDMPVLQRSSSEVALERNNKVQKLQDMIARDAAIAAVAAMEEAQDLAVAAEARDAVLSVSDLDGNGMDVDNSFFVAGDADFARIENDPGAYLSDDPFPAAKASRKAAKSKALPKMKRYSKGQVKAAIEEELKHRKESSKATSGRTKKSVQNSDAAAASSNTGVNSWFLGLTEENAGRDSSPLSSPGLGGLGDADAVSTRPTFVKKEPAAATALKPGMSTAGATKPGRRNEVVVIDDSDEDEQSPIIALPKPKLKSVKAEVSKMPALAFGLHQKISGVVAGKSTKSQRIAVPVPPSFDPHPPATSTVLPDFAYDKWISVIMPGLHRALNTSDAPWDVGFQNDLTLQMVQKVIHAACPNVNYTAKWGDPVIARASARLCERRSKTGAKGVDVLSQYITDNGGLFPTADAVKIYVRYALNKRGPALFKYPTPVKRIGVTDKKDPRYVKAKGLFESDFVIAVLAPLLKVGGTELPYGAVALAAAAVECAFVKYRSGHYEGTSTFGKNSAGTAVDGYMVAAHKLSTNAWERILRACNERSAQAVDASSDAEDGDLSLDGLREDLYEGSSPYA</sequence>